<dbReference type="EMBL" id="PKPP01017819">
    <property type="protein sequence ID" value="PWA36680.1"/>
    <property type="molecule type" value="Genomic_DNA"/>
</dbReference>
<reference evidence="1 2" key="1">
    <citation type="journal article" date="2018" name="Mol. Plant">
        <title>The genome of Artemisia annua provides insight into the evolution of Asteraceae family and artemisinin biosynthesis.</title>
        <authorList>
            <person name="Shen Q."/>
            <person name="Zhang L."/>
            <person name="Liao Z."/>
            <person name="Wang S."/>
            <person name="Yan T."/>
            <person name="Shi P."/>
            <person name="Liu M."/>
            <person name="Fu X."/>
            <person name="Pan Q."/>
            <person name="Wang Y."/>
            <person name="Lv Z."/>
            <person name="Lu X."/>
            <person name="Zhang F."/>
            <person name="Jiang W."/>
            <person name="Ma Y."/>
            <person name="Chen M."/>
            <person name="Hao X."/>
            <person name="Li L."/>
            <person name="Tang Y."/>
            <person name="Lv G."/>
            <person name="Zhou Y."/>
            <person name="Sun X."/>
            <person name="Brodelius P.E."/>
            <person name="Rose J.K.C."/>
            <person name="Tang K."/>
        </authorList>
    </citation>
    <scope>NUCLEOTIDE SEQUENCE [LARGE SCALE GENOMIC DNA]</scope>
    <source>
        <strain evidence="2">cv. Huhao1</strain>
        <tissue evidence="1">Leaf</tissue>
    </source>
</reference>
<keyword evidence="2" id="KW-1185">Reference proteome</keyword>
<proteinExistence type="predicted"/>
<dbReference type="OrthoDB" id="1743707at2759"/>
<evidence type="ECO:0000313" key="1">
    <source>
        <dbReference type="EMBL" id="PWA36680.1"/>
    </source>
</evidence>
<comment type="caution">
    <text evidence="1">The sequence shown here is derived from an EMBL/GenBank/DDBJ whole genome shotgun (WGS) entry which is preliminary data.</text>
</comment>
<accession>A0A2U1KIS3</accession>
<sequence length="82" mass="9392">MDDVASGTTSNTSRFEDWARKFDDAKKIISNLRGPSEVDKSIDEFQSVLTNDGGDLDSRWSELLEEPHSRDICCHIRDKKLY</sequence>
<organism evidence="1 2">
    <name type="scientific">Artemisia annua</name>
    <name type="common">Sweet wormwood</name>
    <dbReference type="NCBI Taxonomy" id="35608"/>
    <lineage>
        <taxon>Eukaryota</taxon>
        <taxon>Viridiplantae</taxon>
        <taxon>Streptophyta</taxon>
        <taxon>Embryophyta</taxon>
        <taxon>Tracheophyta</taxon>
        <taxon>Spermatophyta</taxon>
        <taxon>Magnoliopsida</taxon>
        <taxon>eudicotyledons</taxon>
        <taxon>Gunneridae</taxon>
        <taxon>Pentapetalae</taxon>
        <taxon>asterids</taxon>
        <taxon>campanulids</taxon>
        <taxon>Asterales</taxon>
        <taxon>Asteraceae</taxon>
        <taxon>Asteroideae</taxon>
        <taxon>Anthemideae</taxon>
        <taxon>Artemisiinae</taxon>
        <taxon>Artemisia</taxon>
    </lineage>
</organism>
<dbReference type="AlphaFoldDB" id="A0A2U1KIS3"/>
<name>A0A2U1KIS3_ARTAN</name>
<protein>
    <submittedName>
        <fullName evidence="1">General substrate transporter</fullName>
    </submittedName>
</protein>
<gene>
    <name evidence="1" type="ORF">CTI12_AA598650</name>
</gene>
<dbReference type="STRING" id="35608.A0A2U1KIS3"/>
<evidence type="ECO:0000313" key="2">
    <source>
        <dbReference type="Proteomes" id="UP000245207"/>
    </source>
</evidence>
<dbReference type="Proteomes" id="UP000245207">
    <property type="component" value="Unassembled WGS sequence"/>
</dbReference>